<dbReference type="SMART" id="SM00283">
    <property type="entry name" value="MA"/>
    <property type="match status" value="1"/>
</dbReference>
<dbReference type="Gene3D" id="1.10.287.950">
    <property type="entry name" value="Methyl-accepting chemotaxis protein"/>
    <property type="match status" value="1"/>
</dbReference>
<evidence type="ECO:0000256" key="2">
    <source>
        <dbReference type="ARBA" id="ARBA00029447"/>
    </source>
</evidence>
<evidence type="ECO:0000256" key="3">
    <source>
        <dbReference type="PROSITE-ProRule" id="PRU00284"/>
    </source>
</evidence>
<dbReference type="RefSeq" id="WP_215870827.1">
    <property type="nucleotide sequence ID" value="NZ_JAAXYO010000155.1"/>
</dbReference>
<comment type="similarity">
    <text evidence="2">Belongs to the methyl-accepting chemotaxis (MCP) protein family.</text>
</comment>
<feature type="compositionally biased region" description="Gly residues" evidence="4">
    <location>
        <begin position="300"/>
        <end position="310"/>
    </location>
</feature>
<dbReference type="PANTHER" id="PTHR32089">
    <property type="entry name" value="METHYL-ACCEPTING CHEMOTAXIS PROTEIN MCPB"/>
    <property type="match status" value="1"/>
</dbReference>
<dbReference type="Pfam" id="PF00015">
    <property type="entry name" value="MCPsignal"/>
    <property type="match status" value="1"/>
</dbReference>
<dbReference type="AlphaFoldDB" id="A0AAE3CKB3"/>
<dbReference type="InterPro" id="IPR004089">
    <property type="entry name" value="MCPsignal_dom"/>
</dbReference>
<evidence type="ECO:0000313" key="7">
    <source>
        <dbReference type="Proteomes" id="UP001197378"/>
    </source>
</evidence>
<dbReference type="PROSITE" id="PS50111">
    <property type="entry name" value="CHEMOTAXIS_TRANSDUC_2"/>
    <property type="match status" value="1"/>
</dbReference>
<accession>A0AAE3CKB3</accession>
<dbReference type="InterPro" id="IPR004090">
    <property type="entry name" value="Chemotax_Me-accpt_rcpt"/>
</dbReference>
<evidence type="ECO:0000259" key="5">
    <source>
        <dbReference type="PROSITE" id="PS50111"/>
    </source>
</evidence>
<dbReference type="SUPFAM" id="SSF58104">
    <property type="entry name" value="Methyl-accepting chemotaxis protein (MCP) signaling domain"/>
    <property type="match status" value="1"/>
</dbReference>
<feature type="domain" description="Methyl-accepting transducer" evidence="5">
    <location>
        <begin position="53"/>
        <end position="215"/>
    </location>
</feature>
<proteinExistence type="inferred from homology"/>
<organism evidence="6 7">
    <name type="scientific">Igneacidithiobacillus copahuensis</name>
    <dbReference type="NCBI Taxonomy" id="2724909"/>
    <lineage>
        <taxon>Bacteria</taxon>
        <taxon>Pseudomonadati</taxon>
        <taxon>Pseudomonadota</taxon>
        <taxon>Acidithiobacillia</taxon>
        <taxon>Acidithiobacillales</taxon>
        <taxon>Acidithiobacillaceae</taxon>
        <taxon>Igneacidithiobacillus</taxon>
    </lineage>
</organism>
<dbReference type="GO" id="GO:0004888">
    <property type="term" value="F:transmembrane signaling receptor activity"/>
    <property type="evidence" value="ECO:0007669"/>
    <property type="project" value="InterPro"/>
</dbReference>
<name>A0AAE3CKB3_9PROT</name>
<dbReference type="PANTHER" id="PTHR32089:SF112">
    <property type="entry name" value="LYSOZYME-LIKE PROTEIN-RELATED"/>
    <property type="match status" value="1"/>
</dbReference>
<dbReference type="EMBL" id="JAAXYO010000155">
    <property type="protein sequence ID" value="MBU2788707.1"/>
    <property type="molecule type" value="Genomic_DNA"/>
</dbReference>
<dbReference type="GO" id="GO:0016020">
    <property type="term" value="C:membrane"/>
    <property type="evidence" value="ECO:0007669"/>
    <property type="project" value="InterPro"/>
</dbReference>
<gene>
    <name evidence="6" type="ORF">HFQ13_10945</name>
</gene>
<dbReference type="GO" id="GO:0007165">
    <property type="term" value="P:signal transduction"/>
    <property type="evidence" value="ECO:0007669"/>
    <property type="project" value="UniProtKB-KW"/>
</dbReference>
<evidence type="ECO:0000256" key="4">
    <source>
        <dbReference type="SAM" id="MobiDB-lite"/>
    </source>
</evidence>
<feature type="region of interest" description="Disordered" evidence="4">
    <location>
        <begin position="289"/>
        <end position="310"/>
    </location>
</feature>
<evidence type="ECO:0000313" key="6">
    <source>
        <dbReference type="EMBL" id="MBU2788707.1"/>
    </source>
</evidence>
<keyword evidence="7" id="KW-1185">Reference proteome</keyword>
<dbReference type="Proteomes" id="UP001197378">
    <property type="component" value="Unassembled WGS sequence"/>
</dbReference>
<protein>
    <recommendedName>
        <fullName evidence="5">Methyl-accepting transducer domain-containing protein</fullName>
    </recommendedName>
</protein>
<dbReference type="PRINTS" id="PR00260">
    <property type="entry name" value="CHEMTRNSDUCR"/>
</dbReference>
<reference evidence="6" key="1">
    <citation type="journal article" date="2021" name="ISME J.">
        <title>Genomic evolution of the class Acidithiobacillia: deep-branching Proteobacteria living in extreme acidic conditions.</title>
        <authorList>
            <person name="Moya-Beltran A."/>
            <person name="Beard S."/>
            <person name="Rojas-Villalobos C."/>
            <person name="Issotta F."/>
            <person name="Gallardo Y."/>
            <person name="Ulloa R."/>
            <person name="Giaveno A."/>
            <person name="Degli Esposti M."/>
            <person name="Johnson D.B."/>
            <person name="Quatrini R."/>
        </authorList>
    </citation>
    <scope>NUCLEOTIDE SEQUENCE</scope>
    <source>
        <strain evidence="6">VAN18-1</strain>
    </source>
</reference>
<keyword evidence="1 3" id="KW-0807">Transducer</keyword>
<comment type="caution">
    <text evidence="6">The sequence shown here is derived from an EMBL/GenBank/DDBJ whole genome shotgun (WGS) entry which is preliminary data.</text>
</comment>
<sequence>MHEATENSGEVLETVTSILTRQLALSREQLEQAITDIVGRFTSLHRRLSEAVLSSQGTSGEEGAAEARQRFRETETELQMILRHIEASVQQHEANQATISALMQQVNVLEQMAREVGEIAAQTTLLALNAAIEAARAGEQGRGFAVVADEVRKLSSRSKESSVAMAENVKEIVKVIRQVVAAAGKSIEEERTFLKNARESTRNALDRVEQMTEELCTSQARLQLEGTQIAGDMDQLLVTLQFQDRVNQILQHVEEGLAELPRHLHPRESLQSVQDWLQSMENRYSTAEERAAHRNEGVATAGGGDDITFF</sequence>
<dbReference type="GO" id="GO:0006935">
    <property type="term" value="P:chemotaxis"/>
    <property type="evidence" value="ECO:0007669"/>
    <property type="project" value="InterPro"/>
</dbReference>
<evidence type="ECO:0000256" key="1">
    <source>
        <dbReference type="ARBA" id="ARBA00023224"/>
    </source>
</evidence>